<evidence type="ECO:0000256" key="3">
    <source>
        <dbReference type="ARBA" id="ARBA00022840"/>
    </source>
</evidence>
<evidence type="ECO:0000256" key="2">
    <source>
        <dbReference type="ARBA" id="ARBA00022741"/>
    </source>
</evidence>
<feature type="domain" description="ABC transporter" evidence="4">
    <location>
        <begin position="34"/>
        <end position="270"/>
    </location>
</feature>
<evidence type="ECO:0000313" key="6">
    <source>
        <dbReference type="Proteomes" id="UP000077255"/>
    </source>
</evidence>
<reference evidence="5 6" key="1">
    <citation type="submission" date="2016-02" db="EMBL/GenBank/DDBJ databases">
        <title>Complete genome sequencing and analysis of ATSB10, Dyella thiooxydans isolated from rhizosphere soil of sunflower (Helianthus annuus L.).</title>
        <authorList>
            <person name="Lee Y."/>
            <person name="Hwangbo K."/>
            <person name="Chung H."/>
            <person name="Yoo J."/>
            <person name="Kim K.Y."/>
            <person name="Sa T.M."/>
            <person name="Um Y."/>
            <person name="Madhaiyan M."/>
        </authorList>
    </citation>
    <scope>NUCLEOTIDE SEQUENCE [LARGE SCALE GENOMIC DNA]</scope>
    <source>
        <strain evidence="5 6">ATSB10</strain>
    </source>
</reference>
<dbReference type="SUPFAM" id="SSF52540">
    <property type="entry name" value="P-loop containing nucleoside triphosphate hydrolases"/>
    <property type="match status" value="1"/>
</dbReference>
<accession>A0A161JXG4</accession>
<dbReference type="Gene3D" id="3.40.50.300">
    <property type="entry name" value="P-loop containing nucleotide triphosphate hydrolases"/>
    <property type="match status" value="1"/>
</dbReference>
<dbReference type="PANTHER" id="PTHR43023">
    <property type="entry name" value="PROTEIN TRIGALACTOSYLDIACYLGLYCEROL 3, CHLOROPLASTIC"/>
    <property type="match status" value="1"/>
</dbReference>
<evidence type="ECO:0000259" key="4">
    <source>
        <dbReference type="PROSITE" id="PS50893"/>
    </source>
</evidence>
<dbReference type="STRING" id="445710.ATSB10_24110"/>
<keyword evidence="3 5" id="KW-0067">ATP-binding</keyword>
<dbReference type="AlphaFoldDB" id="A0A161JXG4"/>
<name>A0A161JXG4_9GAMM</name>
<dbReference type="InterPro" id="IPR027417">
    <property type="entry name" value="P-loop_NTPase"/>
</dbReference>
<dbReference type="Pfam" id="PF00005">
    <property type="entry name" value="ABC_tran"/>
    <property type="match status" value="1"/>
</dbReference>
<gene>
    <name evidence="5" type="ORF">ATSB10_24110</name>
</gene>
<dbReference type="InterPro" id="IPR017871">
    <property type="entry name" value="ABC_transporter-like_CS"/>
</dbReference>
<keyword evidence="2" id="KW-0547">Nucleotide-binding</keyword>
<dbReference type="GO" id="GO:0005524">
    <property type="term" value="F:ATP binding"/>
    <property type="evidence" value="ECO:0007669"/>
    <property type="project" value="UniProtKB-KW"/>
</dbReference>
<dbReference type="PATRIC" id="fig|445710.3.peg.2404"/>
<organism evidence="5 6">
    <name type="scientific">Dyella thiooxydans</name>
    <dbReference type="NCBI Taxonomy" id="445710"/>
    <lineage>
        <taxon>Bacteria</taxon>
        <taxon>Pseudomonadati</taxon>
        <taxon>Pseudomonadota</taxon>
        <taxon>Gammaproteobacteria</taxon>
        <taxon>Lysobacterales</taxon>
        <taxon>Rhodanobacteraceae</taxon>
        <taxon>Dyella</taxon>
    </lineage>
</organism>
<evidence type="ECO:0000256" key="1">
    <source>
        <dbReference type="ARBA" id="ARBA00022448"/>
    </source>
</evidence>
<dbReference type="KEGG" id="dtx:ATSB10_24110"/>
<dbReference type="GO" id="GO:0016887">
    <property type="term" value="F:ATP hydrolysis activity"/>
    <property type="evidence" value="ECO:0007669"/>
    <property type="project" value="InterPro"/>
</dbReference>
<evidence type="ECO:0000313" key="5">
    <source>
        <dbReference type="EMBL" id="AND69865.1"/>
    </source>
</evidence>
<dbReference type="InterPro" id="IPR003439">
    <property type="entry name" value="ABC_transporter-like_ATP-bd"/>
</dbReference>
<dbReference type="PROSITE" id="PS00211">
    <property type="entry name" value="ABC_TRANSPORTER_1"/>
    <property type="match status" value="1"/>
</dbReference>
<dbReference type="SMART" id="SM00382">
    <property type="entry name" value="AAA"/>
    <property type="match status" value="1"/>
</dbReference>
<protein>
    <submittedName>
        <fullName evidence="5">Organic solvent ABC transporter ATP-binding protein</fullName>
    </submittedName>
</protein>
<sequence length="297" mass="32320">MARERCFGYLVLLSSRPFPMTDPLRPTTDAEPLVSVRGLTTVLNGKTIFDALDMDIPRGRITAIMGPSGTGKTTLLKHITGQMTGDAGRVRVNGQDVGELSRSQLFKLREQIGYLFQNSALLTDFDVFENVAFPLRQHTDLSEELIRNVVLLKLQAVGLRGAAALMPSELSGGMARRVALARAIVFDPMLILYDEPFVGLDPIALNQVLKLIRTLNDTLGITSVLVAHELDAIKQVADHVYLIANGKVVAQGDPKTIADDGSPWTRQFFGGEADGPVPFQYPAGDYAQSLGFPRSQA</sequence>
<dbReference type="CDD" id="cd03261">
    <property type="entry name" value="ABC_Org_Solvent_Resistant"/>
    <property type="match status" value="1"/>
</dbReference>
<dbReference type="PROSITE" id="PS50893">
    <property type="entry name" value="ABC_TRANSPORTER_2"/>
    <property type="match status" value="1"/>
</dbReference>
<dbReference type="PANTHER" id="PTHR43023:SF6">
    <property type="entry name" value="INTERMEMBRANE PHOSPHOLIPID TRANSPORT SYSTEM ATP-BINDING PROTEIN MLAF"/>
    <property type="match status" value="1"/>
</dbReference>
<proteinExistence type="predicted"/>
<dbReference type="EMBL" id="CP014841">
    <property type="protein sequence ID" value="AND69865.1"/>
    <property type="molecule type" value="Genomic_DNA"/>
</dbReference>
<keyword evidence="6" id="KW-1185">Reference proteome</keyword>
<dbReference type="Proteomes" id="UP000077255">
    <property type="component" value="Chromosome"/>
</dbReference>
<keyword evidence="1" id="KW-0813">Transport</keyword>
<dbReference type="InterPro" id="IPR003593">
    <property type="entry name" value="AAA+_ATPase"/>
</dbReference>